<dbReference type="STRING" id="1220188.A0A4S3JGY2"/>
<gene>
    <name evidence="1" type="ORF">EYZ11_008093</name>
</gene>
<keyword evidence="2" id="KW-1185">Reference proteome</keyword>
<evidence type="ECO:0000313" key="2">
    <source>
        <dbReference type="Proteomes" id="UP000308092"/>
    </source>
</evidence>
<dbReference type="AlphaFoldDB" id="A0A4S3JGY2"/>
<reference evidence="1 2" key="1">
    <citation type="submission" date="2019-03" db="EMBL/GenBank/DDBJ databases">
        <title>The genome sequence of a newly discovered highly antifungal drug resistant Aspergillus species, Aspergillus tanneri NIH 1004.</title>
        <authorList>
            <person name="Mounaud S."/>
            <person name="Singh I."/>
            <person name="Joardar V."/>
            <person name="Pakala S."/>
            <person name="Pakala S."/>
            <person name="Venepally P."/>
            <person name="Hoover J."/>
            <person name="Nierman W."/>
            <person name="Chung J."/>
            <person name="Losada L."/>
        </authorList>
    </citation>
    <scope>NUCLEOTIDE SEQUENCE [LARGE SCALE GENOMIC DNA]</scope>
    <source>
        <strain evidence="1 2">NIH1004</strain>
    </source>
</reference>
<protein>
    <submittedName>
        <fullName evidence="1">Uncharacterized protein</fullName>
    </submittedName>
</protein>
<dbReference type="CDD" id="cd12148">
    <property type="entry name" value="fungal_TF_MHR"/>
    <property type="match status" value="1"/>
</dbReference>
<organism evidence="1 2">
    <name type="scientific">Aspergillus tanneri</name>
    <dbReference type="NCBI Taxonomy" id="1220188"/>
    <lineage>
        <taxon>Eukaryota</taxon>
        <taxon>Fungi</taxon>
        <taxon>Dikarya</taxon>
        <taxon>Ascomycota</taxon>
        <taxon>Pezizomycotina</taxon>
        <taxon>Eurotiomycetes</taxon>
        <taxon>Eurotiomycetidae</taxon>
        <taxon>Eurotiales</taxon>
        <taxon>Aspergillaceae</taxon>
        <taxon>Aspergillus</taxon>
        <taxon>Aspergillus subgen. Circumdati</taxon>
    </lineage>
</organism>
<dbReference type="EMBL" id="SOSA01000334">
    <property type="protein sequence ID" value="THC92451.1"/>
    <property type="molecule type" value="Genomic_DNA"/>
</dbReference>
<accession>A0A4S3JGY2</accession>
<evidence type="ECO:0000313" key="1">
    <source>
        <dbReference type="EMBL" id="THC92451.1"/>
    </source>
</evidence>
<dbReference type="VEuPathDB" id="FungiDB:EYZ11_008093"/>
<name>A0A4S3JGY2_9EURO</name>
<comment type="caution">
    <text evidence="1">The sequence shown here is derived from an EMBL/GenBank/DDBJ whole genome shotgun (WGS) entry which is preliminary data.</text>
</comment>
<proteinExistence type="predicted"/>
<sequence>MAPKPLVSRVARARHGATIKSPPAVLANAEDSRRGAGTILRLSQSPGVASMIKTDDRPAFFEHITTAGEILSLLESLVDIEHLIDEYFSFSQTALVPEQLILGLITAIRNSSTFANRSSDLGFYEAVLKSSASDVTIAPNLDVEGFCTLFSGDKLCVEAVGFLCSLSARSALYRLARGTQVKDDFIQKLVRCSNLSLRLARDLATQPNDVIIWLGYDNLQLMTLIEGEANKVFSTVFDRPPRISRRHIDCKPPLDISDEALFAPAILAQEQRKLTEDGWNLKGYRSTSWARIRYMLGEFREKVEEYQPRSRQTTTEAELRYSQDNLPPNGSSAVCLMLAKVYLTYLYIDFQIYRIIDKNIRSNPPEIFQVSWTMLETVLHMASMRNSAGFTPRDLPGINYYKLFLPTRLKAYRQVQIGRS</sequence>
<dbReference type="Proteomes" id="UP000308092">
    <property type="component" value="Unassembled WGS sequence"/>
</dbReference>